<reference evidence="1 2" key="1">
    <citation type="submission" date="2017-06" db="EMBL/GenBank/DDBJ databases">
        <title>Genome sequencing of cyanobaciteial culture collection at National Institute for Environmental Studies (NIES).</title>
        <authorList>
            <person name="Hirose Y."/>
            <person name="Shimura Y."/>
            <person name="Fujisawa T."/>
            <person name="Nakamura Y."/>
            <person name="Kawachi M."/>
        </authorList>
    </citation>
    <scope>NUCLEOTIDE SEQUENCE [LARGE SCALE GENOMIC DNA]</scope>
    <source>
        <strain evidence="1 2">NIES-806</strain>
    </source>
</reference>
<evidence type="ECO:0000313" key="1">
    <source>
        <dbReference type="EMBL" id="BAZ87866.1"/>
    </source>
</evidence>
<dbReference type="RefSeq" id="WP_096670113.1">
    <property type="nucleotide sequence ID" value="NZ_AP018316.1"/>
</dbReference>
<dbReference type="Proteomes" id="UP000218702">
    <property type="component" value="Chromosome"/>
</dbReference>
<dbReference type="Pfam" id="PF14307">
    <property type="entry name" value="Glyco_tran_WbsX"/>
    <property type="match status" value="1"/>
</dbReference>
<dbReference type="EMBL" id="AP018316">
    <property type="protein sequence ID" value="BAZ87866.1"/>
    <property type="molecule type" value="Genomic_DNA"/>
</dbReference>
<name>A0A1Z4V8H3_9CYAN</name>
<dbReference type="InterPro" id="IPR032719">
    <property type="entry name" value="WbsX"/>
</dbReference>
<protein>
    <submittedName>
        <fullName evidence="1">Polysaccharide biosynthesis protein</fullName>
    </submittedName>
</protein>
<keyword evidence="2" id="KW-1185">Reference proteome</keyword>
<sequence length="365" mass="42978">MSKLNSDIRAIAFYLPQYHPIPENDQWWGKGFTEWTNVAKSKPLFKEHYQPHLPADLGFYDLRLPEARQAQADLAREYGIHGFCYYHYWFNGKRLLERPFNDVLASGKPDFPFCLCWANENWTKRWDGQDQEILAEQVYGEESDRLHMQWLAQAFQDPRYIRVEGKPLFLVYRAMNIPDPKKTSQIWREEARKLGVGEIFLCRVESFSDEHTDPTQIGFDAAVEFQPDWGELGLPLQTGRRWNLARKLKLAAKAYANNRIFDYSSMVEAMLKKADPAYLRFPCVTPSWDNSPRRRENATIIKDSSPEIYEYWLKQVIQNTVKDHRNSEKIVFINAWNEWAEGNHLEPCQKWGRAYLEATGRTLKL</sequence>
<dbReference type="PANTHER" id="PTHR41244">
    <property type="entry name" value="RHAMNAN SYNTHESIS F"/>
    <property type="match status" value="1"/>
</dbReference>
<dbReference type="PANTHER" id="PTHR41244:SF1">
    <property type="entry name" value="GLYCOSYLTRANSFERASE"/>
    <property type="match status" value="1"/>
</dbReference>
<dbReference type="KEGG" id="dcm:NIES806_40980"/>
<dbReference type="OrthoDB" id="9816424at2"/>
<accession>A0A1Z4V8H3</accession>
<gene>
    <name evidence="1" type="ORF">NIES806_40980</name>
</gene>
<organism evidence="1 2">
    <name type="scientific">Dolichospermum compactum NIES-806</name>
    <dbReference type="NCBI Taxonomy" id="1973481"/>
    <lineage>
        <taxon>Bacteria</taxon>
        <taxon>Bacillati</taxon>
        <taxon>Cyanobacteriota</taxon>
        <taxon>Cyanophyceae</taxon>
        <taxon>Nostocales</taxon>
        <taxon>Aphanizomenonaceae</taxon>
        <taxon>Dolichospermum</taxon>
        <taxon>Dolichospermum compactum</taxon>
    </lineage>
</organism>
<evidence type="ECO:0000313" key="2">
    <source>
        <dbReference type="Proteomes" id="UP000218702"/>
    </source>
</evidence>
<dbReference type="Gene3D" id="3.20.20.80">
    <property type="entry name" value="Glycosidases"/>
    <property type="match status" value="1"/>
</dbReference>
<dbReference type="AlphaFoldDB" id="A0A1Z4V8H3"/>
<dbReference type="CDD" id="cd11579">
    <property type="entry name" value="Glyco_tran_WbsX"/>
    <property type="match status" value="1"/>
</dbReference>
<proteinExistence type="predicted"/>